<dbReference type="InterPro" id="IPR041881">
    <property type="entry name" value="PqqD_sf"/>
</dbReference>
<dbReference type="RefSeq" id="WP_344026235.1">
    <property type="nucleotide sequence ID" value="NZ_BAAAJK010000033.1"/>
</dbReference>
<dbReference type="InterPro" id="IPR022479">
    <property type="entry name" value="PqqD_bac"/>
</dbReference>
<sequence>MPTRDGVATVPVPRHGEGGAAEVISGQARPRLGRYVRMRPDRPTGGWVLLGPETVVVLNRTGHAVLRLCDGERTVDQIVAALVEGHDDADELTVGEQVRDYLGRLADRNLVAWA</sequence>
<dbReference type="EMBL" id="BAAAJK010000033">
    <property type="protein sequence ID" value="GAA1396425.1"/>
    <property type="molecule type" value="Genomic_DNA"/>
</dbReference>
<dbReference type="NCBIfam" id="TIGR03859">
    <property type="entry name" value="PQQ_PqqD"/>
    <property type="match status" value="1"/>
</dbReference>
<dbReference type="Gene3D" id="1.10.10.1150">
    <property type="entry name" value="Coenzyme PQQ synthesis protein D (PqqD)"/>
    <property type="match status" value="1"/>
</dbReference>
<evidence type="ECO:0000256" key="1">
    <source>
        <dbReference type="ARBA" id="ARBA00004886"/>
    </source>
</evidence>
<evidence type="ECO:0000313" key="5">
    <source>
        <dbReference type="Proteomes" id="UP001501414"/>
    </source>
</evidence>
<dbReference type="Proteomes" id="UP001501414">
    <property type="component" value="Unassembled WGS sequence"/>
</dbReference>
<gene>
    <name evidence="4" type="ORF">GCM10009613_47620</name>
</gene>
<dbReference type="InterPro" id="IPR008792">
    <property type="entry name" value="PQQD"/>
</dbReference>
<evidence type="ECO:0000256" key="3">
    <source>
        <dbReference type="ARBA" id="ARBA00022905"/>
    </source>
</evidence>
<keyword evidence="3" id="KW-0884">PQQ biosynthesis</keyword>
<evidence type="ECO:0000313" key="4">
    <source>
        <dbReference type="EMBL" id="GAA1396425.1"/>
    </source>
</evidence>
<comment type="subunit">
    <text evidence="2">Monomer. Interacts with PqqE.</text>
</comment>
<comment type="pathway">
    <text evidence="1">Cofactor biosynthesis; pyrroloquinoline quinone biosynthesis.</text>
</comment>
<name>A0ABP4IU48_9PSEU</name>
<proteinExistence type="predicted"/>
<comment type="caution">
    <text evidence="4">The sequence shown here is derived from an EMBL/GenBank/DDBJ whole genome shotgun (WGS) entry which is preliminary data.</text>
</comment>
<evidence type="ECO:0008006" key="6">
    <source>
        <dbReference type="Google" id="ProtNLM"/>
    </source>
</evidence>
<keyword evidence="5" id="KW-1185">Reference proteome</keyword>
<reference evidence="5" key="1">
    <citation type="journal article" date="2019" name="Int. J. Syst. Evol. Microbiol.">
        <title>The Global Catalogue of Microorganisms (GCM) 10K type strain sequencing project: providing services to taxonomists for standard genome sequencing and annotation.</title>
        <authorList>
            <consortium name="The Broad Institute Genomics Platform"/>
            <consortium name="The Broad Institute Genome Sequencing Center for Infectious Disease"/>
            <person name="Wu L."/>
            <person name="Ma J."/>
        </authorList>
    </citation>
    <scope>NUCLEOTIDE SEQUENCE [LARGE SCALE GENOMIC DNA]</scope>
    <source>
        <strain evidence="5">JCM 11896</strain>
    </source>
</reference>
<dbReference type="Pfam" id="PF05402">
    <property type="entry name" value="PqqD"/>
    <property type="match status" value="1"/>
</dbReference>
<accession>A0ABP4IU48</accession>
<organism evidence="4 5">
    <name type="scientific">Pseudonocardia kongjuensis</name>
    <dbReference type="NCBI Taxonomy" id="102227"/>
    <lineage>
        <taxon>Bacteria</taxon>
        <taxon>Bacillati</taxon>
        <taxon>Actinomycetota</taxon>
        <taxon>Actinomycetes</taxon>
        <taxon>Pseudonocardiales</taxon>
        <taxon>Pseudonocardiaceae</taxon>
        <taxon>Pseudonocardia</taxon>
    </lineage>
</organism>
<protein>
    <recommendedName>
        <fullName evidence="6">Pyrroloquinoline quinone biosynthesis peptide chaperone PqqD</fullName>
    </recommendedName>
</protein>
<evidence type="ECO:0000256" key="2">
    <source>
        <dbReference type="ARBA" id="ARBA00011741"/>
    </source>
</evidence>